<evidence type="ECO:0000313" key="1">
    <source>
        <dbReference type="EMBL" id="MBB5158409.1"/>
    </source>
</evidence>
<name>A0A840QI91_9PSEU</name>
<sequence>MVCVARDGFHYPAAVFALAKRAFLEPARTTEQILDLVRRHRGARYLTIAGPSSALGFAILARLHRAFPRLRVGVLAAESVAKLSELVFKTLIYPCLPAEADTLIAPLLKGDSPLVDGRLTSYPQGAVEPEALSSRSDLQRVLSVITHGSEDYLRLTPSDLLCGLTDNAAELAVARKAAGPLPACMQGYECVYPESRRFDPAQIPAQVVFANACLTVKLGTQLLGTHNRFTVAQRFLDGWAGSYVASPLLKDGSPAENLLFHRLLDEGLSVGQAVELVNENLARWGIDAPAVFVMGDPEAVYASGPSTLTDSARHEEINGQMLVHFESALPAYVRMPLKDPALIHAYQRGRLEVRPSPGFGGHPPYYSAVGEIDGEPNLFVLGFTERPLLGHQTACTLVVAERGLVSDAERISAAMERYDNLSCLDIKLERARSVLGEMANQLPVLARRAKTAGSELTGSDDLRKSIDRILARCGHLDRLLLETLLRLTETREYHFVEAYRPTYTLEEAAACPAACGYCGEVVYRYVNRSLLRPHLRRYLISCPVCGATSDTEDESVRISVAGDNRLLPQSDTTMVITIDNAGDEDLKLLLGARITRGKPHGFEFRLEPETVRVPARGHVDVDLAIRTGEPQIRHTMLLRFYAVGLGRIFFAGRDLWIR</sequence>
<proteinExistence type="predicted"/>
<protein>
    <submittedName>
        <fullName evidence="1">Uncharacterized protein</fullName>
    </submittedName>
</protein>
<organism evidence="1 2">
    <name type="scientific">Saccharopolyspora phatthalungensis</name>
    <dbReference type="NCBI Taxonomy" id="664693"/>
    <lineage>
        <taxon>Bacteria</taxon>
        <taxon>Bacillati</taxon>
        <taxon>Actinomycetota</taxon>
        <taxon>Actinomycetes</taxon>
        <taxon>Pseudonocardiales</taxon>
        <taxon>Pseudonocardiaceae</taxon>
        <taxon>Saccharopolyspora</taxon>
    </lineage>
</organism>
<gene>
    <name evidence="1" type="ORF">BJ970_006008</name>
</gene>
<dbReference type="RefSeq" id="WP_184730161.1">
    <property type="nucleotide sequence ID" value="NZ_JACHIW010000002.1"/>
</dbReference>
<evidence type="ECO:0000313" key="2">
    <source>
        <dbReference type="Proteomes" id="UP000584374"/>
    </source>
</evidence>
<keyword evidence="2" id="KW-1185">Reference proteome</keyword>
<dbReference type="EMBL" id="JACHIW010000002">
    <property type="protein sequence ID" value="MBB5158409.1"/>
    <property type="molecule type" value="Genomic_DNA"/>
</dbReference>
<dbReference type="Proteomes" id="UP000584374">
    <property type="component" value="Unassembled WGS sequence"/>
</dbReference>
<comment type="caution">
    <text evidence="1">The sequence shown here is derived from an EMBL/GenBank/DDBJ whole genome shotgun (WGS) entry which is preliminary data.</text>
</comment>
<dbReference type="AlphaFoldDB" id="A0A840QI91"/>
<accession>A0A840QI91</accession>
<reference evidence="1 2" key="1">
    <citation type="submission" date="2020-08" db="EMBL/GenBank/DDBJ databases">
        <title>Sequencing the genomes of 1000 actinobacteria strains.</title>
        <authorList>
            <person name="Klenk H.-P."/>
        </authorList>
    </citation>
    <scope>NUCLEOTIDE SEQUENCE [LARGE SCALE GENOMIC DNA]</scope>
    <source>
        <strain evidence="1 2">DSM 45584</strain>
    </source>
</reference>